<feature type="region of interest" description="Disordered" evidence="11">
    <location>
        <begin position="110"/>
        <end position="133"/>
    </location>
</feature>
<reference evidence="15" key="1">
    <citation type="submission" date="2021-01" db="EMBL/GenBank/DDBJ databases">
        <authorList>
            <person name="Corre E."/>
            <person name="Pelletier E."/>
            <person name="Niang G."/>
            <person name="Scheremetjew M."/>
            <person name="Finn R."/>
            <person name="Kale V."/>
            <person name="Holt S."/>
            <person name="Cochrane G."/>
            <person name="Meng A."/>
            <person name="Brown T."/>
            <person name="Cohen L."/>
        </authorList>
    </citation>
    <scope>NUCLEOTIDE SEQUENCE</scope>
    <source>
        <strain evidence="15">PLY182g</strain>
    </source>
</reference>
<evidence type="ECO:0000256" key="4">
    <source>
        <dbReference type="ARBA" id="ARBA00023002"/>
    </source>
</evidence>
<evidence type="ECO:0000259" key="14">
    <source>
        <dbReference type="Pfam" id="PF07992"/>
    </source>
</evidence>
<feature type="signal peptide" evidence="12">
    <location>
        <begin position="1"/>
        <end position="20"/>
    </location>
</feature>
<evidence type="ECO:0000259" key="13">
    <source>
        <dbReference type="Pfam" id="PF02852"/>
    </source>
</evidence>
<dbReference type="PRINTS" id="PR00411">
    <property type="entry name" value="PNDRDTASEI"/>
</dbReference>
<dbReference type="GO" id="GO:0006749">
    <property type="term" value="P:glutathione metabolic process"/>
    <property type="evidence" value="ECO:0007669"/>
    <property type="project" value="TreeGrafter"/>
</dbReference>
<evidence type="ECO:0000313" key="15">
    <source>
        <dbReference type="EMBL" id="CAD8609219.1"/>
    </source>
</evidence>
<comment type="similarity">
    <text evidence="1 10">Belongs to the class-I pyridine nucleotide-disulfide oxidoreductase family.</text>
</comment>
<gene>
    <name evidence="15" type="ORF">CPEL01642_LOCUS12597</name>
</gene>
<feature type="chain" id="PRO_5030990635" description="Glutathione-disulfide reductase" evidence="12">
    <location>
        <begin position="21"/>
        <end position="562"/>
    </location>
</feature>
<keyword evidence="3 8" id="KW-0274">FAD</keyword>
<proteinExistence type="inferred from homology"/>
<dbReference type="InterPro" id="IPR046952">
    <property type="entry name" value="GSHR/TRXR-like"/>
</dbReference>
<organism evidence="15">
    <name type="scientific">Coccolithus braarudii</name>
    <dbReference type="NCBI Taxonomy" id="221442"/>
    <lineage>
        <taxon>Eukaryota</taxon>
        <taxon>Haptista</taxon>
        <taxon>Haptophyta</taxon>
        <taxon>Prymnesiophyceae</taxon>
        <taxon>Coccolithales</taxon>
        <taxon>Coccolithaceae</taxon>
        <taxon>Coccolithus</taxon>
    </lineage>
</organism>
<evidence type="ECO:0000256" key="6">
    <source>
        <dbReference type="ARBA" id="ARBA00023284"/>
    </source>
</evidence>
<evidence type="ECO:0000256" key="11">
    <source>
        <dbReference type="SAM" id="MobiDB-lite"/>
    </source>
</evidence>
<dbReference type="SUPFAM" id="SSF55424">
    <property type="entry name" value="FAD/NAD-linked reductases, dimerisation (C-terminal) domain"/>
    <property type="match status" value="1"/>
</dbReference>
<dbReference type="GO" id="GO:0050660">
    <property type="term" value="F:flavin adenine dinucleotide binding"/>
    <property type="evidence" value="ECO:0007669"/>
    <property type="project" value="InterPro"/>
</dbReference>
<dbReference type="InterPro" id="IPR023753">
    <property type="entry name" value="FAD/NAD-binding_dom"/>
</dbReference>
<dbReference type="GO" id="GO:0004362">
    <property type="term" value="F:glutathione-disulfide reductase (NADPH) activity"/>
    <property type="evidence" value="ECO:0007669"/>
    <property type="project" value="TreeGrafter"/>
</dbReference>
<evidence type="ECO:0000256" key="9">
    <source>
        <dbReference type="PIRSR" id="PIRSR000350-4"/>
    </source>
</evidence>
<dbReference type="InterPro" id="IPR001100">
    <property type="entry name" value="Pyr_nuc-diS_OxRdtase"/>
</dbReference>
<sequence length="562" mass="59717">MSCDMLLLLVLLPVFECATGGGSSFDFDLLVIGGGSGGIACAKEAARLGAHVGLCDYVEPSPHGTVWGLGGTCVNVGCIPKKLMHRAGQLRALIEREAPAFGWRRVTDDTSVDLSSDSSSKGSSGCKGEGSEAGVANAAESGDVGIRVQHAWTSLVSRVQAHVRSLNFGYRSALQKAGVRYLNAFASFQGQDKVALRDRKGRVRVVRANRVVLAVGGRPKFPDSFRGAVDHCISSDDLFSLHSHPGKTLVVGGSYVALECAGFLTSLGCDVTLLMRSIPLRGFDRECSERVLASIEEEGARIKQFCLPVLATTSEQSGRVRVRWRALEVTPDIRAGSARAEEEDGEDEFDTVLVAAGRVPETGALNLDAAGVKMRSDGKVATHDEATSAAHVFCIGDAAAEAQGRPELTPVAIRAGVLLARRLFGGSAERFVCSHVPTAVFTPLEYACVGMSEEEAQELLGDNLEVYHTNFAPLESLASGGSPNRCFCKVLCDRSRDERIVGLHYCGDHAGEVVQGFAVAMRVGIRKADLDETIGIHPTAAEELVGLQVTKQSQMPAEKEGC</sequence>
<keyword evidence="6 10" id="KW-0676">Redox-active center</keyword>
<feature type="active site" description="Proton acceptor" evidence="7">
    <location>
        <position position="537"/>
    </location>
</feature>
<evidence type="ECO:0000256" key="7">
    <source>
        <dbReference type="PIRSR" id="PIRSR000350-2"/>
    </source>
</evidence>
<dbReference type="Pfam" id="PF02852">
    <property type="entry name" value="Pyr_redox_dim"/>
    <property type="match status" value="1"/>
</dbReference>
<dbReference type="EMBL" id="HBEY01026618">
    <property type="protein sequence ID" value="CAD8609219.1"/>
    <property type="molecule type" value="Transcribed_RNA"/>
</dbReference>
<keyword evidence="12" id="KW-0732">Signal</keyword>
<evidence type="ECO:0000256" key="3">
    <source>
        <dbReference type="ARBA" id="ARBA00022827"/>
    </source>
</evidence>
<dbReference type="InterPro" id="IPR036188">
    <property type="entry name" value="FAD/NAD-bd_sf"/>
</dbReference>
<dbReference type="Gene3D" id="3.30.390.30">
    <property type="match status" value="1"/>
</dbReference>
<keyword evidence="8" id="KW-0520">NAD</keyword>
<evidence type="ECO:0000256" key="2">
    <source>
        <dbReference type="ARBA" id="ARBA00022630"/>
    </source>
</evidence>
<dbReference type="GO" id="GO:0005739">
    <property type="term" value="C:mitochondrion"/>
    <property type="evidence" value="ECO:0007669"/>
    <property type="project" value="TreeGrafter"/>
</dbReference>
<feature type="binding site" evidence="8">
    <location>
        <position position="82"/>
    </location>
    <ligand>
        <name>FAD</name>
        <dbReference type="ChEBI" id="CHEBI:57692"/>
    </ligand>
</feature>
<feature type="compositionally biased region" description="Low complexity" evidence="11">
    <location>
        <begin position="112"/>
        <end position="126"/>
    </location>
</feature>
<evidence type="ECO:0008006" key="16">
    <source>
        <dbReference type="Google" id="ProtNLM"/>
    </source>
</evidence>
<evidence type="ECO:0000256" key="1">
    <source>
        <dbReference type="ARBA" id="ARBA00007532"/>
    </source>
</evidence>
<dbReference type="FunFam" id="3.50.50.60:FF:000012">
    <property type="entry name" value="Thioredoxin reductase 1, cytoplasmic"/>
    <property type="match status" value="1"/>
</dbReference>
<evidence type="ECO:0000256" key="5">
    <source>
        <dbReference type="ARBA" id="ARBA00023157"/>
    </source>
</evidence>
<feature type="disulfide bond" description="Redox-active" evidence="9">
    <location>
        <begin position="73"/>
        <end position="78"/>
    </location>
</feature>
<dbReference type="GO" id="GO:0045454">
    <property type="term" value="P:cell redox homeostasis"/>
    <property type="evidence" value="ECO:0007669"/>
    <property type="project" value="InterPro"/>
</dbReference>
<dbReference type="InterPro" id="IPR012999">
    <property type="entry name" value="Pyr_OxRdtase_I_AS"/>
</dbReference>
<dbReference type="PROSITE" id="PS00076">
    <property type="entry name" value="PYRIDINE_REDOX_1"/>
    <property type="match status" value="1"/>
</dbReference>
<dbReference type="AlphaFoldDB" id="A0A7S0LF39"/>
<dbReference type="InterPro" id="IPR004099">
    <property type="entry name" value="Pyr_nucl-diS_OxRdtase_dimer"/>
</dbReference>
<dbReference type="InterPro" id="IPR016156">
    <property type="entry name" value="FAD/NAD-linked_Rdtase_dimer_sf"/>
</dbReference>
<protein>
    <recommendedName>
        <fullName evidence="16">Glutathione-disulfide reductase</fullName>
    </recommendedName>
</protein>
<evidence type="ECO:0000256" key="8">
    <source>
        <dbReference type="PIRSR" id="PIRSR000350-3"/>
    </source>
</evidence>
<dbReference type="PRINTS" id="PR00368">
    <property type="entry name" value="FADPNR"/>
</dbReference>
<dbReference type="SUPFAM" id="SSF51905">
    <property type="entry name" value="FAD/NAD(P)-binding domain"/>
    <property type="match status" value="2"/>
</dbReference>
<dbReference type="Pfam" id="PF07992">
    <property type="entry name" value="Pyr_redox_2"/>
    <property type="match status" value="1"/>
</dbReference>
<feature type="binding site" evidence="8">
    <location>
        <begin position="252"/>
        <end position="259"/>
    </location>
    <ligand>
        <name>NAD(+)</name>
        <dbReference type="ChEBI" id="CHEBI:57540"/>
    </ligand>
</feature>
<keyword evidence="8" id="KW-0547">Nucleotide-binding</keyword>
<evidence type="ECO:0000256" key="12">
    <source>
        <dbReference type="SAM" id="SignalP"/>
    </source>
</evidence>
<dbReference type="PANTHER" id="PTHR42737">
    <property type="entry name" value="GLUTATHIONE REDUCTASE"/>
    <property type="match status" value="1"/>
</dbReference>
<evidence type="ECO:0000256" key="10">
    <source>
        <dbReference type="RuleBase" id="RU003691"/>
    </source>
</evidence>
<keyword evidence="5" id="KW-1015">Disulfide bond</keyword>
<dbReference type="GO" id="GO:0005829">
    <property type="term" value="C:cytosol"/>
    <property type="evidence" value="ECO:0007669"/>
    <property type="project" value="TreeGrafter"/>
</dbReference>
<keyword evidence="2 10" id="KW-0285">Flavoprotein</keyword>
<feature type="domain" description="FAD/NAD(P)-binding" evidence="14">
    <location>
        <begin position="27"/>
        <end position="416"/>
    </location>
</feature>
<name>A0A7S0LF39_9EUKA</name>
<dbReference type="PIRSF" id="PIRSF000350">
    <property type="entry name" value="Mercury_reductase_MerA"/>
    <property type="match status" value="1"/>
</dbReference>
<dbReference type="GO" id="GO:0034599">
    <property type="term" value="P:cellular response to oxidative stress"/>
    <property type="evidence" value="ECO:0007669"/>
    <property type="project" value="TreeGrafter"/>
</dbReference>
<dbReference type="PANTHER" id="PTHR42737:SF7">
    <property type="entry name" value="THIOREDOXIN-DISULFIDE REDUCTASE"/>
    <property type="match status" value="1"/>
</dbReference>
<accession>A0A7S0LF39</accession>
<dbReference type="Gene3D" id="3.50.50.60">
    <property type="entry name" value="FAD/NAD(P)-binding domain"/>
    <property type="match status" value="3"/>
</dbReference>
<feature type="binding site" evidence="8">
    <location>
        <position position="397"/>
    </location>
    <ligand>
        <name>FAD</name>
        <dbReference type="ChEBI" id="CHEBI:57692"/>
    </ligand>
</feature>
<comment type="cofactor">
    <cofactor evidence="8">
        <name>FAD</name>
        <dbReference type="ChEBI" id="CHEBI:57692"/>
    </cofactor>
    <text evidence="8">Binds 1 FAD per subunit.</text>
</comment>
<keyword evidence="4 10" id="KW-0560">Oxidoreductase</keyword>
<feature type="binding site" evidence="8">
    <location>
        <position position="357"/>
    </location>
    <ligand>
        <name>NAD(+)</name>
        <dbReference type="ChEBI" id="CHEBI:57540"/>
    </ligand>
</feature>
<feature type="domain" description="Pyridine nucleotide-disulphide oxidoreductase dimerisation" evidence="13">
    <location>
        <begin position="436"/>
        <end position="545"/>
    </location>
</feature>